<feature type="region of interest" description="Disordered" evidence="1">
    <location>
        <begin position="421"/>
        <end position="492"/>
    </location>
</feature>
<evidence type="ECO:0000256" key="1">
    <source>
        <dbReference type="SAM" id="MobiDB-lite"/>
    </source>
</evidence>
<organism evidence="2 3">
    <name type="scientific">Chlamydomonas incerta</name>
    <dbReference type="NCBI Taxonomy" id="51695"/>
    <lineage>
        <taxon>Eukaryota</taxon>
        <taxon>Viridiplantae</taxon>
        <taxon>Chlorophyta</taxon>
        <taxon>core chlorophytes</taxon>
        <taxon>Chlorophyceae</taxon>
        <taxon>CS clade</taxon>
        <taxon>Chlamydomonadales</taxon>
        <taxon>Chlamydomonadaceae</taxon>
        <taxon>Chlamydomonas</taxon>
    </lineage>
</organism>
<dbReference type="OrthoDB" id="551993at2759"/>
<accession>A0A836B364</accession>
<dbReference type="EMBL" id="JAEHOC010000001">
    <property type="protein sequence ID" value="KAG2445974.1"/>
    <property type="molecule type" value="Genomic_DNA"/>
</dbReference>
<feature type="region of interest" description="Disordered" evidence="1">
    <location>
        <begin position="36"/>
        <end position="86"/>
    </location>
</feature>
<feature type="region of interest" description="Disordered" evidence="1">
    <location>
        <begin position="319"/>
        <end position="351"/>
    </location>
</feature>
<feature type="compositionally biased region" description="Polar residues" evidence="1">
    <location>
        <begin position="474"/>
        <end position="492"/>
    </location>
</feature>
<name>A0A836B364_CHLIN</name>
<evidence type="ECO:0000313" key="2">
    <source>
        <dbReference type="EMBL" id="KAG2445974.1"/>
    </source>
</evidence>
<sequence length="492" mass="53096">MENLQPLREEEAKERQSEAAVRLFQSTVEAAITVDQEGPGLLHEGLTVVTAPSPRSPRSPLKHGQKSYPDSRPTTAPPDSPSKLQTSPAIYMGALSPERKKFSNQLTATSVRCAELQPRSPLAPPGVTLQEPWVPFQRIPMPPQLVFETWWHEAGKERVHMHITYDTVKRTCTAGTNVSIALQVTKANDQAIDEYDLHVGAELRIAGRKVTIRKAVTLATLTWLDQQARAMLVAKYRLETELAKFRPIVPVPGQYTEAARAERFDLSTHQHLPAGGRLNLRALFSWILNLAEQLRQHRVKLPPLPDEVVARVGAAVEALPGPPDWSPDRRETERLAAQADARQRDREAEARAREAHDEAWRNDLMNWLSNIPLAQSCCAAYTAANPRPIETGQQKGAGGRPRAAAGALAFQASVVSRFNGNGADAGPGAGGPPVTASGGTRPSVSRVQSMAKGGVSGDGGAPTNRTLGGGGVSARTTAPGSARQPSRQRAGV</sequence>
<dbReference type="AlphaFoldDB" id="A0A836B364"/>
<dbReference type="Proteomes" id="UP000650467">
    <property type="component" value="Unassembled WGS sequence"/>
</dbReference>
<comment type="caution">
    <text evidence="2">The sequence shown here is derived from an EMBL/GenBank/DDBJ whole genome shotgun (WGS) entry which is preliminary data.</text>
</comment>
<evidence type="ECO:0000313" key="3">
    <source>
        <dbReference type="Proteomes" id="UP000650467"/>
    </source>
</evidence>
<feature type="compositionally biased region" description="Basic and acidic residues" evidence="1">
    <location>
        <begin position="341"/>
        <end position="351"/>
    </location>
</feature>
<keyword evidence="3" id="KW-1185">Reference proteome</keyword>
<protein>
    <submittedName>
        <fullName evidence="2">Uncharacterized protein</fullName>
    </submittedName>
</protein>
<gene>
    <name evidence="2" type="ORF">HXX76_000577</name>
</gene>
<proteinExistence type="predicted"/>
<reference evidence="2" key="1">
    <citation type="journal article" date="2020" name="bioRxiv">
        <title>Comparative genomics of Chlamydomonas.</title>
        <authorList>
            <person name="Craig R.J."/>
            <person name="Hasan A.R."/>
            <person name="Ness R.W."/>
            <person name="Keightley P.D."/>
        </authorList>
    </citation>
    <scope>NUCLEOTIDE SEQUENCE</scope>
    <source>
        <strain evidence="2">SAG 7.73</strain>
    </source>
</reference>